<evidence type="ECO:0000313" key="3">
    <source>
        <dbReference type="EMBL" id="KAL3761534.1"/>
    </source>
</evidence>
<keyword evidence="4" id="KW-1185">Reference proteome</keyword>
<protein>
    <recommendedName>
        <fullName evidence="5">Carbohydrate kinase PfkB domain-containing protein</fullName>
    </recommendedName>
</protein>
<evidence type="ECO:0000256" key="1">
    <source>
        <dbReference type="SAM" id="MobiDB-lite"/>
    </source>
</evidence>
<dbReference type="AlphaFoldDB" id="A0ABD3MFU9"/>
<comment type="caution">
    <text evidence="3">The sequence shown here is derived from an EMBL/GenBank/DDBJ whole genome shotgun (WGS) entry which is preliminary data.</text>
</comment>
<dbReference type="InterPro" id="IPR029056">
    <property type="entry name" value="Ribokinase-like"/>
</dbReference>
<dbReference type="PANTHER" id="PTHR46566">
    <property type="entry name" value="1-PHOSPHOFRUCTOKINASE-RELATED"/>
    <property type="match status" value="1"/>
</dbReference>
<feature type="compositionally biased region" description="Basic and acidic residues" evidence="1">
    <location>
        <begin position="98"/>
        <end position="108"/>
    </location>
</feature>
<dbReference type="SUPFAM" id="SSF53613">
    <property type="entry name" value="Ribokinase-like"/>
    <property type="match status" value="1"/>
</dbReference>
<proteinExistence type="predicted"/>
<evidence type="ECO:0008006" key="5">
    <source>
        <dbReference type="Google" id="ProtNLM"/>
    </source>
</evidence>
<name>A0ABD3MFU9_9STRA</name>
<gene>
    <name evidence="3" type="ORF">ACHAW5_003082</name>
</gene>
<organism evidence="3 4">
    <name type="scientific">Stephanodiscus triporus</name>
    <dbReference type="NCBI Taxonomy" id="2934178"/>
    <lineage>
        <taxon>Eukaryota</taxon>
        <taxon>Sar</taxon>
        <taxon>Stramenopiles</taxon>
        <taxon>Ochrophyta</taxon>
        <taxon>Bacillariophyta</taxon>
        <taxon>Coscinodiscophyceae</taxon>
        <taxon>Thalassiosirophycidae</taxon>
        <taxon>Stephanodiscales</taxon>
        <taxon>Stephanodiscaceae</taxon>
        <taxon>Stephanodiscus</taxon>
    </lineage>
</organism>
<accession>A0ABD3MFU9</accession>
<dbReference type="PANTHER" id="PTHR46566:SF2">
    <property type="entry name" value="ATP-DEPENDENT 6-PHOSPHOFRUCTOKINASE ISOZYME 2"/>
    <property type="match status" value="1"/>
</dbReference>
<feature type="signal peptide" evidence="2">
    <location>
        <begin position="1"/>
        <end position="21"/>
    </location>
</feature>
<reference evidence="3 4" key="1">
    <citation type="submission" date="2024-10" db="EMBL/GenBank/DDBJ databases">
        <title>Updated reference genomes for cyclostephanoid diatoms.</title>
        <authorList>
            <person name="Roberts W.R."/>
            <person name="Alverson A.J."/>
        </authorList>
    </citation>
    <scope>NUCLEOTIDE SEQUENCE [LARGE SCALE GENOMIC DNA]</scope>
    <source>
        <strain evidence="3 4">AJA276-08</strain>
    </source>
</reference>
<dbReference type="Proteomes" id="UP001530315">
    <property type="component" value="Unassembled WGS sequence"/>
</dbReference>
<feature type="chain" id="PRO_5044775007" description="Carbohydrate kinase PfkB domain-containing protein" evidence="2">
    <location>
        <begin position="22"/>
        <end position="468"/>
    </location>
</feature>
<feature type="region of interest" description="Disordered" evidence="1">
    <location>
        <begin position="98"/>
        <end position="117"/>
    </location>
</feature>
<dbReference type="EMBL" id="JALLAZ020001850">
    <property type="protein sequence ID" value="KAL3761534.1"/>
    <property type="molecule type" value="Genomic_DNA"/>
</dbReference>
<keyword evidence="2" id="KW-0732">Signal</keyword>
<dbReference type="Gene3D" id="3.40.1190.20">
    <property type="match status" value="1"/>
</dbReference>
<sequence length="468" mass="48157">MGTVTFASSLFLFALTIVASSSSSSSRTPPATAAAMALSQSVVVIGLNAALQKRFVLPPNANLVPGNVHRAHRCTTGVGGKGQDVAVAMSCLLVPPSSREEGRGRGGVENEDVSGGGGYDIGAEGDAVSDALKSRHGLTNDSLTIRTDAPLRTCTTIVGADAATELVETSGTVTAEEMKALRDGIDALTTRGGGVGRRNADCVCVMGSMPPGCPDDTYADLTSRLADGSTLVLVDSVIGLDPLLGALKSIFDDDDDDDDDSSRKGKKGGAVLKLNAAELCKLAGVHKKSETCRVTPEELSASTRGFLARHPNAIGALEYLCVTDGKFPGYVVDVKSESAPSGSFRAWQLPPVDLSTKGTLYPIGAGDTVSGGTLAAMQYLRRGGGGGGGKVIRTEIGKRLSEKRAEWRSGGAVGASSEDDEGYDMATAFAFGLACGSASCLREDNSVFDVDDAMSFFVNSAEPVSLAL</sequence>
<evidence type="ECO:0000313" key="4">
    <source>
        <dbReference type="Proteomes" id="UP001530315"/>
    </source>
</evidence>
<evidence type="ECO:0000256" key="2">
    <source>
        <dbReference type="SAM" id="SignalP"/>
    </source>
</evidence>